<dbReference type="InterPro" id="IPR013780">
    <property type="entry name" value="Glyco_hydro_b"/>
</dbReference>
<feature type="domain" description="Glycosyl hydrolase family 13 catalytic" evidence="5">
    <location>
        <begin position="151"/>
        <end position="554"/>
    </location>
</feature>
<comment type="caution">
    <text evidence="6">The sequence shown here is derived from an EMBL/GenBank/DDBJ whole genome shotgun (WGS) entry which is preliminary data.</text>
</comment>
<evidence type="ECO:0000259" key="5">
    <source>
        <dbReference type="SMART" id="SM00642"/>
    </source>
</evidence>
<proteinExistence type="inferred from homology"/>
<feature type="region of interest" description="Disordered" evidence="4">
    <location>
        <begin position="455"/>
        <end position="482"/>
    </location>
</feature>
<dbReference type="InterPro" id="IPR044505">
    <property type="entry name" value="GlgX_Isoamylase_N_E_set"/>
</dbReference>
<dbReference type="EMBL" id="RWKW01000049">
    <property type="protein sequence ID" value="RST85762.1"/>
    <property type="molecule type" value="Genomic_DNA"/>
</dbReference>
<dbReference type="InterPro" id="IPR004193">
    <property type="entry name" value="Glyco_hydro_13_N"/>
</dbReference>
<dbReference type="Gene3D" id="2.60.40.10">
    <property type="entry name" value="Immunoglobulins"/>
    <property type="match status" value="1"/>
</dbReference>
<dbReference type="InterPro" id="IPR011837">
    <property type="entry name" value="Glycogen_debranch_GlgX"/>
</dbReference>
<keyword evidence="3" id="KW-0326">Glycosidase</keyword>
<dbReference type="CDD" id="cd02856">
    <property type="entry name" value="E_set_GDE_Isoamylase_N"/>
    <property type="match status" value="1"/>
</dbReference>
<organism evidence="6 7">
    <name type="scientific">Aquibium carbonis</name>
    <dbReference type="NCBI Taxonomy" id="2495581"/>
    <lineage>
        <taxon>Bacteria</taxon>
        <taxon>Pseudomonadati</taxon>
        <taxon>Pseudomonadota</taxon>
        <taxon>Alphaproteobacteria</taxon>
        <taxon>Hyphomicrobiales</taxon>
        <taxon>Phyllobacteriaceae</taxon>
        <taxon>Aquibium</taxon>
    </lineage>
</organism>
<reference evidence="6 7" key="1">
    <citation type="submission" date="2018-12" db="EMBL/GenBank/DDBJ databases">
        <title>Mesorhizobium carbonis sp. nov., isolated from coal mine water.</title>
        <authorList>
            <person name="Xin W."/>
            <person name="Xu Z."/>
            <person name="Xiang F."/>
            <person name="Zhang J."/>
            <person name="Xi L."/>
            <person name="Liu J."/>
        </authorList>
    </citation>
    <scope>NUCLEOTIDE SEQUENCE [LARGE SCALE GENOMIC DNA]</scope>
    <source>
        <strain evidence="6 7">B2.3</strain>
    </source>
</reference>
<dbReference type="OrthoDB" id="3236218at2"/>
<sequence length="680" mass="73709">MTDAAPADHCGAAFLAGGARFRVWSGSADRVWLCLFDDEGEAEVARFEMKPAGVGFRQVFVAGAAPGLRYGLRADGRFDPDNGFWFDPDKLLMDPYALEIDRPYRYRPELGARRGEGGDTARLMPKAVLTGPLPEVAAAPPVFQPGGFVYEVNVRGFTMRHPGVPDHLRGTVAALAHPAVLAHLTMLGVDAVELMPVTAWIDERHLAPLGLRNVWGYNPVTFMALDPRLCPGGVAELRDTVSALRAAGIGVILDLVFNHTGESDVLGPTLSFRGLDNLAYYRHLPGDPVVLANDTGCGNTIATQHPEVHRMILDSLRHFVTKCGVDGFRFDLAPVLGRDHRGFDPAARFFSEIAADPVLGDRVLIAEPWDIGPGGYHLGNFPAPFLEWNDVYRDDVRRFWRGDHGRVPALATRLAGSSDIFDRKGHPGTRSVNFIAAHDGMSLADLVAYEHKHNEANGEDNRDGHDENLSWNNGVEGATDDPDVRAARARDLRALLATLFLSRGTIMLTAGDEFGRTQHGNNNAYAQDNGLAWLDWASRDLALEAHAAALAALRRRVPALRRAGFLTGRPVAEGRPADVEWLDVTGHPLDEAGWNDAENRRFAMVLATDGEGGPRRVALLLNGDPGEAVFMLSPAEGHEWRLIAPDDGGAILTQHAIALAGRTAAVLCETDIETSGPTGD</sequence>
<dbReference type="GO" id="GO:0004135">
    <property type="term" value="F:amylo-alpha-1,6-glucosidase activity"/>
    <property type="evidence" value="ECO:0007669"/>
    <property type="project" value="InterPro"/>
</dbReference>
<feature type="compositionally biased region" description="Basic and acidic residues" evidence="4">
    <location>
        <begin position="455"/>
        <end position="468"/>
    </location>
</feature>
<dbReference type="InterPro" id="IPR017853">
    <property type="entry name" value="GH"/>
</dbReference>
<dbReference type="GO" id="GO:0005980">
    <property type="term" value="P:glycogen catabolic process"/>
    <property type="evidence" value="ECO:0007669"/>
    <property type="project" value="InterPro"/>
</dbReference>
<evidence type="ECO:0000256" key="2">
    <source>
        <dbReference type="ARBA" id="ARBA00022801"/>
    </source>
</evidence>
<dbReference type="InterPro" id="IPR013783">
    <property type="entry name" value="Ig-like_fold"/>
</dbReference>
<comment type="similarity">
    <text evidence="1">Belongs to the glycosyl hydrolase 13 family.</text>
</comment>
<dbReference type="AlphaFoldDB" id="A0A429YWD0"/>
<dbReference type="Proteomes" id="UP000278398">
    <property type="component" value="Unassembled WGS sequence"/>
</dbReference>
<accession>A0A429YWD0</accession>
<dbReference type="Pfam" id="PF02922">
    <property type="entry name" value="CBM_48"/>
    <property type="match status" value="1"/>
</dbReference>
<dbReference type="InterPro" id="IPR006047">
    <property type="entry name" value="GH13_cat_dom"/>
</dbReference>
<keyword evidence="2" id="KW-0378">Hydrolase</keyword>
<dbReference type="SUPFAM" id="SSF81296">
    <property type="entry name" value="E set domains"/>
    <property type="match status" value="1"/>
</dbReference>
<dbReference type="SUPFAM" id="SSF51011">
    <property type="entry name" value="Glycosyl hydrolase domain"/>
    <property type="match status" value="1"/>
</dbReference>
<name>A0A429YWD0_9HYPH</name>
<dbReference type="RefSeq" id="WP_126700565.1">
    <property type="nucleotide sequence ID" value="NZ_RWKW01000049.1"/>
</dbReference>
<dbReference type="SMART" id="SM00642">
    <property type="entry name" value="Aamy"/>
    <property type="match status" value="1"/>
</dbReference>
<dbReference type="NCBIfam" id="TIGR02100">
    <property type="entry name" value="glgX_debranch"/>
    <property type="match status" value="1"/>
</dbReference>
<dbReference type="CDD" id="cd11326">
    <property type="entry name" value="AmyAc_Glg_debranch"/>
    <property type="match status" value="1"/>
</dbReference>
<dbReference type="SUPFAM" id="SSF51445">
    <property type="entry name" value="(Trans)glycosidases"/>
    <property type="match status" value="1"/>
</dbReference>
<dbReference type="Gene3D" id="3.20.20.80">
    <property type="entry name" value="Glycosidases"/>
    <property type="match status" value="1"/>
</dbReference>
<dbReference type="Gene3D" id="2.60.40.1180">
    <property type="entry name" value="Golgi alpha-mannosidase II"/>
    <property type="match status" value="1"/>
</dbReference>
<evidence type="ECO:0000256" key="1">
    <source>
        <dbReference type="ARBA" id="ARBA00008061"/>
    </source>
</evidence>
<evidence type="ECO:0000313" key="7">
    <source>
        <dbReference type="Proteomes" id="UP000278398"/>
    </source>
</evidence>
<evidence type="ECO:0000256" key="3">
    <source>
        <dbReference type="ARBA" id="ARBA00023295"/>
    </source>
</evidence>
<keyword evidence="7" id="KW-1185">Reference proteome</keyword>
<gene>
    <name evidence="6" type="primary">glgX</name>
    <name evidence="6" type="ORF">EJC49_14030</name>
</gene>
<protein>
    <submittedName>
        <fullName evidence="6">Glycogen debranching enzyme GlgX</fullName>
    </submittedName>
</protein>
<dbReference type="InterPro" id="IPR014756">
    <property type="entry name" value="Ig_E-set"/>
</dbReference>
<evidence type="ECO:0000313" key="6">
    <source>
        <dbReference type="EMBL" id="RST85762.1"/>
    </source>
</evidence>
<dbReference type="PANTHER" id="PTHR43002">
    <property type="entry name" value="GLYCOGEN DEBRANCHING ENZYME"/>
    <property type="match status" value="1"/>
</dbReference>
<evidence type="ECO:0000256" key="4">
    <source>
        <dbReference type="SAM" id="MobiDB-lite"/>
    </source>
</evidence>